<keyword evidence="9" id="KW-1185">Reference proteome</keyword>
<dbReference type="InterPro" id="IPR002241">
    <property type="entry name" value="Glyco_hydro_27"/>
</dbReference>
<feature type="domain" description="Alpha galactosidase C-terminal" evidence="7">
    <location>
        <begin position="369"/>
        <end position="439"/>
    </location>
</feature>
<dbReference type="PANTHER" id="PTHR11452:SF75">
    <property type="entry name" value="ALPHA-GALACTOSIDASE MEL1"/>
    <property type="match status" value="1"/>
</dbReference>
<evidence type="ECO:0000259" key="7">
    <source>
        <dbReference type="Pfam" id="PF17801"/>
    </source>
</evidence>
<dbReference type="InterPro" id="IPR013780">
    <property type="entry name" value="Glyco_hydro_b"/>
</dbReference>
<dbReference type="PRINTS" id="PR00740">
    <property type="entry name" value="GLHYDRLASE27"/>
</dbReference>
<dbReference type="Proteomes" id="UP001216907">
    <property type="component" value="Unassembled WGS sequence"/>
</dbReference>
<dbReference type="InterPro" id="IPR017853">
    <property type="entry name" value="GH"/>
</dbReference>
<comment type="similarity">
    <text evidence="1 5">Belongs to the glycosyl hydrolase 27 family.</text>
</comment>
<feature type="signal peptide" evidence="6">
    <location>
        <begin position="1"/>
        <end position="26"/>
    </location>
</feature>
<sequence length="445" mass="48718">MRFRRSIAWLPVLASLAPPAATPARAERPPAERPYLGWSSWSLQATESPGYGKAFLTAENVKRQSDAMAARLQAHGFLRINVDSGWRGGWDEHGRPTPDLERFPQGVRDVADHVHAHGQKFGIYYVPGVDDDLLALDPPILGTSYTVRQIVHTPRRLAHAWKGGHAIDFAKPGAKEYVRSIADRFAAWGVDFLKFDGVTPGSDVDDPSIDARDDVAAWSESLLATGRPIWLTVSWKLDMRHADFWRGRADAVRVTQDVESYDALLTHWRPQILRAFPAARDFGPTSGRGKGWNDLDSLLVGNGAMSGLTPDERRSAMTLWAVACSPLYAGDDLTKLDDLGLELLTNDEVIAVQQAGFPAALIRDDGRGGQVWSSANAGGKVVALFNLAEERRTISIPLSGLGLPSSVAARDLWARRDLPAASDRVEADLAPHACRLLRLAPEPPR</sequence>
<dbReference type="RefSeq" id="WP_277861666.1">
    <property type="nucleotide sequence ID" value="NZ_JARRAG010000002.1"/>
</dbReference>
<dbReference type="CDD" id="cd14792">
    <property type="entry name" value="GH27"/>
    <property type="match status" value="1"/>
</dbReference>
<dbReference type="Gene3D" id="3.20.20.70">
    <property type="entry name" value="Aldolase class I"/>
    <property type="match status" value="1"/>
</dbReference>
<dbReference type="InterPro" id="IPR013785">
    <property type="entry name" value="Aldolase_TIM"/>
</dbReference>
<evidence type="ECO:0000256" key="2">
    <source>
        <dbReference type="ARBA" id="ARBA00022729"/>
    </source>
</evidence>
<proteinExistence type="inferred from homology"/>
<keyword evidence="5" id="KW-1015">Disulfide bond</keyword>
<dbReference type="PANTHER" id="PTHR11452">
    <property type="entry name" value="ALPHA-GALACTOSIDASE/ALPHA-N-ACETYLGALACTOSAMINIDASE"/>
    <property type="match status" value="1"/>
</dbReference>
<keyword evidence="4 5" id="KW-0326">Glycosidase</keyword>
<dbReference type="GO" id="GO:0016787">
    <property type="term" value="F:hydrolase activity"/>
    <property type="evidence" value="ECO:0007669"/>
    <property type="project" value="UniProtKB-KW"/>
</dbReference>
<dbReference type="SUPFAM" id="SSF51011">
    <property type="entry name" value="Glycosyl hydrolase domain"/>
    <property type="match status" value="1"/>
</dbReference>
<dbReference type="InterPro" id="IPR041233">
    <property type="entry name" value="Melibiase_C"/>
</dbReference>
<protein>
    <recommendedName>
        <fullName evidence="5">Alpha-galactosidase</fullName>
        <ecNumber evidence="5">3.2.1.22</ecNumber>
    </recommendedName>
    <alternativeName>
        <fullName evidence="5">Melibiase</fullName>
    </alternativeName>
</protein>
<evidence type="ECO:0000256" key="6">
    <source>
        <dbReference type="SAM" id="SignalP"/>
    </source>
</evidence>
<evidence type="ECO:0000313" key="9">
    <source>
        <dbReference type="Proteomes" id="UP001216907"/>
    </source>
</evidence>
<gene>
    <name evidence="8" type="ORF">PZE19_16140</name>
</gene>
<evidence type="ECO:0000256" key="1">
    <source>
        <dbReference type="ARBA" id="ARBA00009743"/>
    </source>
</evidence>
<organism evidence="8 9">
    <name type="scientific">Paludisphaera mucosa</name>
    <dbReference type="NCBI Taxonomy" id="3030827"/>
    <lineage>
        <taxon>Bacteria</taxon>
        <taxon>Pseudomonadati</taxon>
        <taxon>Planctomycetota</taxon>
        <taxon>Planctomycetia</taxon>
        <taxon>Isosphaerales</taxon>
        <taxon>Isosphaeraceae</taxon>
        <taxon>Paludisphaera</taxon>
    </lineage>
</organism>
<dbReference type="EC" id="3.2.1.22" evidence="5"/>
<dbReference type="Pfam" id="PF17801">
    <property type="entry name" value="Melibiase_C"/>
    <property type="match status" value="1"/>
</dbReference>
<evidence type="ECO:0000256" key="4">
    <source>
        <dbReference type="ARBA" id="ARBA00023295"/>
    </source>
</evidence>
<comment type="catalytic activity">
    <reaction evidence="5">
        <text>Hydrolysis of terminal, non-reducing alpha-D-galactose residues in alpha-D-galactosides, including galactose oligosaccharides, galactomannans and galactolipids.</text>
        <dbReference type="EC" id="3.2.1.22"/>
    </reaction>
</comment>
<dbReference type="SUPFAM" id="SSF51445">
    <property type="entry name" value="(Trans)glycosidases"/>
    <property type="match status" value="1"/>
</dbReference>
<evidence type="ECO:0000313" key="8">
    <source>
        <dbReference type="EMBL" id="MDG3005321.1"/>
    </source>
</evidence>
<name>A0ABT6FCU4_9BACT</name>
<comment type="caution">
    <text evidence="8">The sequence shown here is derived from an EMBL/GenBank/DDBJ whole genome shotgun (WGS) entry which is preliminary data.</text>
</comment>
<evidence type="ECO:0000256" key="3">
    <source>
        <dbReference type="ARBA" id="ARBA00022801"/>
    </source>
</evidence>
<accession>A0ABT6FCU4</accession>
<keyword evidence="3 5" id="KW-0378">Hydrolase</keyword>
<dbReference type="Pfam" id="PF16499">
    <property type="entry name" value="Melibiase_2"/>
    <property type="match status" value="2"/>
</dbReference>
<dbReference type="EMBL" id="JARRAG010000002">
    <property type="protein sequence ID" value="MDG3005321.1"/>
    <property type="molecule type" value="Genomic_DNA"/>
</dbReference>
<feature type="chain" id="PRO_5046902188" description="Alpha-galactosidase" evidence="6">
    <location>
        <begin position="27"/>
        <end position="445"/>
    </location>
</feature>
<evidence type="ECO:0000256" key="5">
    <source>
        <dbReference type="RuleBase" id="RU361168"/>
    </source>
</evidence>
<dbReference type="Gene3D" id="2.60.40.1180">
    <property type="entry name" value="Golgi alpha-mannosidase II"/>
    <property type="match status" value="1"/>
</dbReference>
<reference evidence="8 9" key="1">
    <citation type="submission" date="2023-03" db="EMBL/GenBank/DDBJ databases">
        <title>Paludisphaera mucosa sp. nov. a novel planctomycete from northern fen.</title>
        <authorList>
            <person name="Ivanova A."/>
        </authorList>
    </citation>
    <scope>NUCLEOTIDE SEQUENCE [LARGE SCALE GENOMIC DNA]</scope>
    <source>
        <strain evidence="8 9">Pla2</strain>
    </source>
</reference>
<keyword evidence="2 6" id="KW-0732">Signal</keyword>